<protein>
    <submittedName>
        <fullName evidence="1">Uncharacterized protein</fullName>
    </submittedName>
</protein>
<dbReference type="AlphaFoldDB" id="A0AA44ZF71"/>
<organism evidence="1 2">
    <name type="scientific">Cutibacterium acnes</name>
    <name type="common">Propionibacterium acnes</name>
    <dbReference type="NCBI Taxonomy" id="1747"/>
    <lineage>
        <taxon>Bacteria</taxon>
        <taxon>Bacillati</taxon>
        <taxon>Actinomycetota</taxon>
        <taxon>Actinomycetes</taxon>
        <taxon>Propionibacteriales</taxon>
        <taxon>Propionibacteriaceae</taxon>
        <taxon>Cutibacterium</taxon>
    </lineage>
</organism>
<dbReference type="EMBL" id="LKVB01000002">
    <property type="protein sequence ID" value="PHJ27936.1"/>
    <property type="molecule type" value="Genomic_DNA"/>
</dbReference>
<gene>
    <name evidence="1" type="ORF">APS60_00045</name>
</gene>
<proteinExistence type="predicted"/>
<evidence type="ECO:0000313" key="1">
    <source>
        <dbReference type="EMBL" id="PHJ27936.1"/>
    </source>
</evidence>
<sequence length="137" mass="14862">MAATTFQAVLSLSGYGSLVQVPLGRGQNHAAQTPNLSPRAFHYPHSCSRARESMRTTLKEKGTQLWIIDSLMEFISDINSDQVVNNLLIPLAALARDAIKAGHAAGHSDGQLKDARHSPQIENAKGDLDGWVYGGRR</sequence>
<comment type="caution">
    <text evidence="1">The sequence shown here is derived from an EMBL/GenBank/DDBJ whole genome shotgun (WGS) entry which is preliminary data.</text>
</comment>
<reference evidence="1 2" key="1">
    <citation type="submission" date="2017-02" db="EMBL/GenBank/DDBJ databases">
        <title>Prevalence of linear plasmids in Propionibacterium acnes isolates obtained from cancerous prostatic tissue.</title>
        <authorList>
            <person name="Davidsson S."/>
            <person name="Bruggemann H."/>
        </authorList>
    </citation>
    <scope>NUCLEOTIDE SEQUENCE [LARGE SCALE GENOMIC DNA]</scope>
    <source>
        <strain evidence="1 2">09-9</strain>
    </source>
</reference>
<accession>A0AA44ZF71</accession>
<name>A0AA44ZF71_CUTAC</name>
<dbReference type="KEGG" id="cacn:RN83_00515"/>
<evidence type="ECO:0000313" key="2">
    <source>
        <dbReference type="Proteomes" id="UP000223982"/>
    </source>
</evidence>
<dbReference type="Proteomes" id="UP000223982">
    <property type="component" value="Unassembled WGS sequence"/>
</dbReference>